<feature type="region of interest" description="Disordered" evidence="1">
    <location>
        <begin position="179"/>
        <end position="200"/>
    </location>
</feature>
<feature type="compositionally biased region" description="Basic and acidic residues" evidence="1">
    <location>
        <begin position="325"/>
        <end position="349"/>
    </location>
</feature>
<feature type="compositionally biased region" description="Polar residues" evidence="1">
    <location>
        <begin position="372"/>
        <end position="386"/>
    </location>
</feature>
<dbReference type="AlphaFoldDB" id="A0A3N4LM45"/>
<reference evidence="2 3" key="1">
    <citation type="journal article" date="2018" name="Nat. Ecol. Evol.">
        <title>Pezizomycetes genomes reveal the molecular basis of ectomycorrhizal truffle lifestyle.</title>
        <authorList>
            <person name="Murat C."/>
            <person name="Payen T."/>
            <person name="Noel B."/>
            <person name="Kuo A."/>
            <person name="Morin E."/>
            <person name="Chen J."/>
            <person name="Kohler A."/>
            <person name="Krizsan K."/>
            <person name="Balestrini R."/>
            <person name="Da Silva C."/>
            <person name="Montanini B."/>
            <person name="Hainaut M."/>
            <person name="Levati E."/>
            <person name="Barry K.W."/>
            <person name="Belfiori B."/>
            <person name="Cichocki N."/>
            <person name="Clum A."/>
            <person name="Dockter R.B."/>
            <person name="Fauchery L."/>
            <person name="Guy J."/>
            <person name="Iotti M."/>
            <person name="Le Tacon F."/>
            <person name="Lindquist E.A."/>
            <person name="Lipzen A."/>
            <person name="Malagnac F."/>
            <person name="Mello A."/>
            <person name="Molinier V."/>
            <person name="Miyauchi S."/>
            <person name="Poulain J."/>
            <person name="Riccioni C."/>
            <person name="Rubini A."/>
            <person name="Sitrit Y."/>
            <person name="Splivallo R."/>
            <person name="Traeger S."/>
            <person name="Wang M."/>
            <person name="Zifcakova L."/>
            <person name="Wipf D."/>
            <person name="Zambonelli A."/>
            <person name="Paolocci F."/>
            <person name="Nowrousian M."/>
            <person name="Ottonello S."/>
            <person name="Baldrian P."/>
            <person name="Spatafora J.W."/>
            <person name="Henrissat B."/>
            <person name="Nagy L.G."/>
            <person name="Aury J.M."/>
            <person name="Wincker P."/>
            <person name="Grigoriev I.V."/>
            <person name="Bonfante P."/>
            <person name="Martin F.M."/>
        </authorList>
    </citation>
    <scope>NUCLEOTIDE SEQUENCE [LARGE SCALE GENOMIC DNA]</scope>
    <source>
        <strain evidence="2 3">ATCC MYA-4762</strain>
    </source>
</reference>
<protein>
    <submittedName>
        <fullName evidence="2">Uncharacterized protein</fullName>
    </submittedName>
</protein>
<feature type="compositionally biased region" description="Polar residues" evidence="1">
    <location>
        <begin position="67"/>
        <end position="81"/>
    </location>
</feature>
<evidence type="ECO:0000256" key="1">
    <source>
        <dbReference type="SAM" id="MobiDB-lite"/>
    </source>
</evidence>
<feature type="compositionally biased region" description="Basic and acidic residues" evidence="1">
    <location>
        <begin position="392"/>
        <end position="408"/>
    </location>
</feature>
<dbReference type="InParanoid" id="A0A3N4LM45"/>
<gene>
    <name evidence="2" type="ORF">L211DRAFT_851215</name>
</gene>
<organism evidence="2 3">
    <name type="scientific">Terfezia boudieri ATCC MYA-4762</name>
    <dbReference type="NCBI Taxonomy" id="1051890"/>
    <lineage>
        <taxon>Eukaryota</taxon>
        <taxon>Fungi</taxon>
        <taxon>Dikarya</taxon>
        <taxon>Ascomycota</taxon>
        <taxon>Pezizomycotina</taxon>
        <taxon>Pezizomycetes</taxon>
        <taxon>Pezizales</taxon>
        <taxon>Pezizaceae</taxon>
        <taxon>Terfezia</taxon>
    </lineage>
</organism>
<feature type="region of interest" description="Disordered" evidence="1">
    <location>
        <begin position="325"/>
        <end position="440"/>
    </location>
</feature>
<sequence length="583" mass="63783">MSHRADSIEAGTPPPAPKAESNPGKSIAKGYEKFASHTSTNARKSNQGKMGKQTGSGKQSRGKARTGQEQSQEADIMSQCTVKDRFGRVIPMEPCPPEVAEEARRKADNDQSQNICDSPPNPTINRNGTQAAIAEGHLGYILETKPRIEPAVPDVTNNASVDKEVLYDTNGDMEGLHDTDFATSPELSPAPHRETDPAVSNDANHANVDMEGIQDTDFATSPELSPAPHREVDPDTYMINNADDCQTGLPGSKHASAAPREGSTTALPRNQGRAVAEREAEAVDKMFQRAEANPLLGPEGREERVNAFLAQDVEEAKVTAALERGMGKEGARKAPHRKEGSKATKEGIIKHVGGYRGPGTGANATPIRSRDTSGQTRQTTPKQDATNGDGKAGGETHTTETRLVEGKPGKVQRTRMGDRGYWNRGPENTADISPPPSRPTSVQVLITGCPSIPARGDEWKRSFLAGFNARRERLAPETPICATQVAFAVSYPTERVVTIHHPPNMKHEEIIRAVARVRREMYNNYIQHQQKKSLRQVLRKHLKPYCKTRDSDANYSHALHLDAKSFHLYFLTHNLLIILTLRN</sequence>
<proteinExistence type="predicted"/>
<feature type="compositionally biased region" description="Polar residues" evidence="1">
    <location>
        <begin position="36"/>
        <end position="59"/>
    </location>
</feature>
<feature type="region of interest" description="Disordered" evidence="1">
    <location>
        <begin position="1"/>
        <end position="127"/>
    </location>
</feature>
<evidence type="ECO:0000313" key="3">
    <source>
        <dbReference type="Proteomes" id="UP000267821"/>
    </source>
</evidence>
<dbReference type="EMBL" id="ML121557">
    <property type="protein sequence ID" value="RPB21751.1"/>
    <property type="molecule type" value="Genomic_DNA"/>
</dbReference>
<feature type="region of interest" description="Disordered" evidence="1">
    <location>
        <begin position="242"/>
        <end position="274"/>
    </location>
</feature>
<evidence type="ECO:0000313" key="2">
    <source>
        <dbReference type="EMBL" id="RPB21751.1"/>
    </source>
</evidence>
<dbReference type="Proteomes" id="UP000267821">
    <property type="component" value="Unassembled WGS sequence"/>
</dbReference>
<keyword evidence="3" id="KW-1185">Reference proteome</keyword>
<name>A0A3N4LM45_9PEZI</name>
<accession>A0A3N4LM45</accession>